<dbReference type="PhylomeDB" id="B4GG43"/>
<dbReference type="EMBL" id="CH479183">
    <property type="protein sequence ID" value="EDW35463.1"/>
    <property type="molecule type" value="Genomic_DNA"/>
</dbReference>
<feature type="compositionally biased region" description="Polar residues" evidence="2">
    <location>
        <begin position="1"/>
        <end position="11"/>
    </location>
</feature>
<dbReference type="eggNOG" id="KOG3509">
    <property type="taxonomic scope" value="Eukaryota"/>
</dbReference>
<dbReference type="InterPro" id="IPR001791">
    <property type="entry name" value="Laminin_G"/>
</dbReference>
<dbReference type="GO" id="GO:0042052">
    <property type="term" value="P:rhabdomere development"/>
    <property type="evidence" value="ECO:0007669"/>
    <property type="project" value="EnsemblMetazoa"/>
</dbReference>
<protein>
    <submittedName>
        <fullName evidence="4">GL17212</fullName>
    </submittedName>
</protein>
<dbReference type="PANTHER" id="PTHR15036:SF85">
    <property type="entry name" value="SP2353, ISOFORM A"/>
    <property type="match status" value="1"/>
</dbReference>
<feature type="compositionally biased region" description="Polar residues" evidence="2">
    <location>
        <begin position="27"/>
        <end position="38"/>
    </location>
</feature>
<gene>
    <name evidence="4" type="primary">Dper\GL17212</name>
    <name evidence="4" type="ORF">Dper_GL17212</name>
</gene>
<evidence type="ECO:0000256" key="1">
    <source>
        <dbReference type="PROSITE-ProRule" id="PRU00122"/>
    </source>
</evidence>
<keyword evidence="5" id="KW-1185">Reference proteome</keyword>
<dbReference type="InterPro" id="IPR050372">
    <property type="entry name" value="Neurexin-related_CASP"/>
</dbReference>
<reference evidence="4 5" key="1">
    <citation type="journal article" date="2007" name="Nature">
        <title>Evolution of genes and genomes on the Drosophila phylogeny.</title>
        <authorList>
            <consortium name="Drosophila 12 Genomes Consortium"/>
            <person name="Clark A.G."/>
            <person name="Eisen M.B."/>
            <person name="Smith D.R."/>
            <person name="Bergman C.M."/>
            <person name="Oliver B."/>
            <person name="Markow T.A."/>
            <person name="Kaufman T.C."/>
            <person name="Kellis M."/>
            <person name="Gelbart W."/>
            <person name="Iyer V.N."/>
            <person name="Pollard D.A."/>
            <person name="Sackton T.B."/>
            <person name="Larracuente A.M."/>
            <person name="Singh N.D."/>
            <person name="Abad J.P."/>
            <person name="Abt D.N."/>
            <person name="Adryan B."/>
            <person name="Aguade M."/>
            <person name="Akashi H."/>
            <person name="Anderson W.W."/>
            <person name="Aquadro C.F."/>
            <person name="Ardell D.H."/>
            <person name="Arguello R."/>
            <person name="Artieri C.G."/>
            <person name="Barbash D.A."/>
            <person name="Barker D."/>
            <person name="Barsanti P."/>
            <person name="Batterham P."/>
            <person name="Batzoglou S."/>
            <person name="Begun D."/>
            <person name="Bhutkar A."/>
            <person name="Blanco E."/>
            <person name="Bosak S.A."/>
            <person name="Bradley R.K."/>
            <person name="Brand A.D."/>
            <person name="Brent M.R."/>
            <person name="Brooks A.N."/>
            <person name="Brown R.H."/>
            <person name="Butlin R.K."/>
            <person name="Caggese C."/>
            <person name="Calvi B.R."/>
            <person name="Bernardo de Carvalho A."/>
            <person name="Caspi A."/>
            <person name="Castrezana S."/>
            <person name="Celniker S.E."/>
            <person name="Chang J.L."/>
            <person name="Chapple C."/>
            <person name="Chatterji S."/>
            <person name="Chinwalla A."/>
            <person name="Civetta A."/>
            <person name="Clifton S.W."/>
            <person name="Comeron J.M."/>
            <person name="Costello J.C."/>
            <person name="Coyne J.A."/>
            <person name="Daub J."/>
            <person name="David R.G."/>
            <person name="Delcher A.L."/>
            <person name="Delehaunty K."/>
            <person name="Do C.B."/>
            <person name="Ebling H."/>
            <person name="Edwards K."/>
            <person name="Eickbush T."/>
            <person name="Evans J.D."/>
            <person name="Filipski A."/>
            <person name="Findeiss S."/>
            <person name="Freyhult E."/>
            <person name="Fulton L."/>
            <person name="Fulton R."/>
            <person name="Garcia A.C."/>
            <person name="Gardiner A."/>
            <person name="Garfield D.A."/>
            <person name="Garvin B.E."/>
            <person name="Gibson G."/>
            <person name="Gilbert D."/>
            <person name="Gnerre S."/>
            <person name="Godfrey J."/>
            <person name="Good R."/>
            <person name="Gotea V."/>
            <person name="Gravely B."/>
            <person name="Greenberg A.J."/>
            <person name="Griffiths-Jones S."/>
            <person name="Gross S."/>
            <person name="Guigo R."/>
            <person name="Gustafson E.A."/>
            <person name="Haerty W."/>
            <person name="Hahn M.W."/>
            <person name="Halligan D.L."/>
            <person name="Halpern A.L."/>
            <person name="Halter G.M."/>
            <person name="Han M.V."/>
            <person name="Heger A."/>
            <person name="Hillier L."/>
            <person name="Hinrichs A.S."/>
            <person name="Holmes I."/>
            <person name="Hoskins R.A."/>
            <person name="Hubisz M.J."/>
            <person name="Hultmark D."/>
            <person name="Huntley M.A."/>
            <person name="Jaffe D.B."/>
            <person name="Jagadeeshan S."/>
            <person name="Jeck W.R."/>
            <person name="Johnson J."/>
            <person name="Jones C.D."/>
            <person name="Jordan W.C."/>
            <person name="Karpen G.H."/>
            <person name="Kataoka E."/>
            <person name="Keightley P.D."/>
            <person name="Kheradpour P."/>
            <person name="Kirkness E.F."/>
            <person name="Koerich L.B."/>
            <person name="Kristiansen K."/>
            <person name="Kudrna D."/>
            <person name="Kulathinal R.J."/>
            <person name="Kumar S."/>
            <person name="Kwok R."/>
            <person name="Lander E."/>
            <person name="Langley C.H."/>
            <person name="Lapoint R."/>
            <person name="Lazzaro B.P."/>
            <person name="Lee S.J."/>
            <person name="Levesque L."/>
            <person name="Li R."/>
            <person name="Lin C.F."/>
            <person name="Lin M.F."/>
            <person name="Lindblad-Toh K."/>
            <person name="Llopart A."/>
            <person name="Long M."/>
            <person name="Low L."/>
            <person name="Lozovsky E."/>
            <person name="Lu J."/>
            <person name="Luo M."/>
            <person name="Machado C.A."/>
            <person name="Makalowski W."/>
            <person name="Marzo M."/>
            <person name="Matsuda M."/>
            <person name="Matzkin L."/>
            <person name="McAllister B."/>
            <person name="McBride C.S."/>
            <person name="McKernan B."/>
            <person name="McKernan K."/>
            <person name="Mendez-Lago M."/>
            <person name="Minx P."/>
            <person name="Mollenhauer M.U."/>
            <person name="Montooth K."/>
            <person name="Mount S.M."/>
            <person name="Mu X."/>
            <person name="Myers E."/>
            <person name="Negre B."/>
            <person name="Newfeld S."/>
            <person name="Nielsen R."/>
            <person name="Noor M.A."/>
            <person name="O'Grady P."/>
            <person name="Pachter L."/>
            <person name="Papaceit M."/>
            <person name="Parisi M.J."/>
            <person name="Parisi M."/>
            <person name="Parts L."/>
            <person name="Pedersen J.S."/>
            <person name="Pesole G."/>
            <person name="Phillippy A.M."/>
            <person name="Ponting C.P."/>
            <person name="Pop M."/>
            <person name="Porcelli D."/>
            <person name="Powell J.R."/>
            <person name="Prohaska S."/>
            <person name="Pruitt K."/>
            <person name="Puig M."/>
            <person name="Quesneville H."/>
            <person name="Ram K.R."/>
            <person name="Rand D."/>
            <person name="Rasmussen M.D."/>
            <person name="Reed L.K."/>
            <person name="Reenan R."/>
            <person name="Reily A."/>
            <person name="Remington K.A."/>
            <person name="Rieger T.T."/>
            <person name="Ritchie M.G."/>
            <person name="Robin C."/>
            <person name="Rogers Y.H."/>
            <person name="Rohde C."/>
            <person name="Rozas J."/>
            <person name="Rubenfield M.J."/>
            <person name="Ruiz A."/>
            <person name="Russo S."/>
            <person name="Salzberg S.L."/>
            <person name="Sanchez-Gracia A."/>
            <person name="Saranga D.J."/>
            <person name="Sato H."/>
            <person name="Schaeffer S.W."/>
            <person name="Schatz M.C."/>
            <person name="Schlenke T."/>
            <person name="Schwartz R."/>
            <person name="Segarra C."/>
            <person name="Singh R.S."/>
            <person name="Sirot L."/>
            <person name="Sirota M."/>
            <person name="Sisneros N.B."/>
            <person name="Smith C.D."/>
            <person name="Smith T.F."/>
            <person name="Spieth J."/>
            <person name="Stage D.E."/>
            <person name="Stark A."/>
            <person name="Stephan W."/>
            <person name="Strausberg R.L."/>
            <person name="Strempel S."/>
            <person name="Sturgill D."/>
            <person name="Sutton G."/>
            <person name="Sutton G.G."/>
            <person name="Tao W."/>
            <person name="Teichmann S."/>
            <person name="Tobari Y.N."/>
            <person name="Tomimura Y."/>
            <person name="Tsolas J.M."/>
            <person name="Valente V.L."/>
            <person name="Venter E."/>
            <person name="Venter J.C."/>
            <person name="Vicario S."/>
            <person name="Vieira F.G."/>
            <person name="Vilella A.J."/>
            <person name="Villasante A."/>
            <person name="Walenz B."/>
            <person name="Wang J."/>
            <person name="Wasserman M."/>
            <person name="Watts T."/>
            <person name="Wilson D."/>
            <person name="Wilson R.K."/>
            <person name="Wing R.A."/>
            <person name="Wolfner M.F."/>
            <person name="Wong A."/>
            <person name="Wong G.K."/>
            <person name="Wu C.I."/>
            <person name="Wu G."/>
            <person name="Yamamoto D."/>
            <person name="Yang H.P."/>
            <person name="Yang S.P."/>
            <person name="Yorke J.A."/>
            <person name="Yoshida K."/>
            <person name="Zdobnov E."/>
            <person name="Zhang P."/>
            <person name="Zhang Y."/>
            <person name="Zimin A.V."/>
            <person name="Baldwin J."/>
            <person name="Abdouelleil A."/>
            <person name="Abdulkadir J."/>
            <person name="Abebe A."/>
            <person name="Abera B."/>
            <person name="Abreu J."/>
            <person name="Acer S.C."/>
            <person name="Aftuck L."/>
            <person name="Alexander A."/>
            <person name="An P."/>
            <person name="Anderson E."/>
            <person name="Anderson S."/>
            <person name="Arachi H."/>
            <person name="Azer M."/>
            <person name="Bachantsang P."/>
            <person name="Barry A."/>
            <person name="Bayul T."/>
            <person name="Berlin A."/>
            <person name="Bessette D."/>
            <person name="Bloom T."/>
            <person name="Blye J."/>
            <person name="Boguslavskiy L."/>
            <person name="Bonnet C."/>
            <person name="Boukhgalter B."/>
            <person name="Bourzgui I."/>
            <person name="Brown A."/>
            <person name="Cahill P."/>
            <person name="Channer S."/>
            <person name="Cheshatsang Y."/>
            <person name="Chuda L."/>
            <person name="Citroen M."/>
            <person name="Collymore A."/>
            <person name="Cooke P."/>
            <person name="Costello M."/>
            <person name="D'Aco K."/>
            <person name="Daza R."/>
            <person name="De Haan G."/>
            <person name="DeGray S."/>
            <person name="DeMaso C."/>
            <person name="Dhargay N."/>
            <person name="Dooley K."/>
            <person name="Dooley E."/>
            <person name="Doricent M."/>
            <person name="Dorje P."/>
            <person name="Dorjee K."/>
            <person name="Dupes A."/>
            <person name="Elong R."/>
            <person name="Falk J."/>
            <person name="Farina A."/>
            <person name="Faro S."/>
            <person name="Ferguson D."/>
            <person name="Fisher S."/>
            <person name="Foley C.D."/>
            <person name="Franke A."/>
            <person name="Friedrich D."/>
            <person name="Gadbois L."/>
            <person name="Gearin G."/>
            <person name="Gearin C.R."/>
            <person name="Giannoukos G."/>
            <person name="Goode T."/>
            <person name="Graham J."/>
            <person name="Grandbois E."/>
            <person name="Grewal S."/>
            <person name="Gyaltsen K."/>
            <person name="Hafez N."/>
            <person name="Hagos B."/>
            <person name="Hall J."/>
            <person name="Henson C."/>
            <person name="Hollinger A."/>
            <person name="Honan T."/>
            <person name="Huard M.D."/>
            <person name="Hughes L."/>
            <person name="Hurhula B."/>
            <person name="Husby M.E."/>
            <person name="Kamat A."/>
            <person name="Kanga B."/>
            <person name="Kashin S."/>
            <person name="Khazanovich D."/>
            <person name="Kisner P."/>
            <person name="Lance K."/>
            <person name="Lara M."/>
            <person name="Lee W."/>
            <person name="Lennon N."/>
            <person name="Letendre F."/>
            <person name="LeVine R."/>
            <person name="Lipovsky A."/>
            <person name="Liu X."/>
            <person name="Liu J."/>
            <person name="Liu S."/>
            <person name="Lokyitsang T."/>
            <person name="Lokyitsang Y."/>
            <person name="Lubonja R."/>
            <person name="Lui A."/>
            <person name="MacDonald P."/>
            <person name="Magnisalis V."/>
            <person name="Maru K."/>
            <person name="Matthews C."/>
            <person name="McCusker W."/>
            <person name="McDonough S."/>
            <person name="Mehta T."/>
            <person name="Meldrim J."/>
            <person name="Meneus L."/>
            <person name="Mihai O."/>
            <person name="Mihalev A."/>
            <person name="Mihova T."/>
            <person name="Mittelman R."/>
            <person name="Mlenga V."/>
            <person name="Montmayeur A."/>
            <person name="Mulrain L."/>
            <person name="Navidi A."/>
            <person name="Naylor J."/>
            <person name="Negash T."/>
            <person name="Nguyen T."/>
            <person name="Nguyen N."/>
            <person name="Nicol R."/>
            <person name="Norbu C."/>
            <person name="Norbu N."/>
            <person name="Novod N."/>
            <person name="O'Neill B."/>
            <person name="Osman S."/>
            <person name="Markiewicz E."/>
            <person name="Oyono O.L."/>
            <person name="Patti C."/>
            <person name="Phunkhang P."/>
            <person name="Pierre F."/>
            <person name="Priest M."/>
            <person name="Raghuraman S."/>
            <person name="Rege F."/>
            <person name="Reyes R."/>
            <person name="Rise C."/>
            <person name="Rogov P."/>
            <person name="Ross K."/>
            <person name="Ryan E."/>
            <person name="Settipalli S."/>
            <person name="Shea T."/>
            <person name="Sherpa N."/>
            <person name="Shi L."/>
            <person name="Shih D."/>
            <person name="Sparrow T."/>
            <person name="Spaulding J."/>
            <person name="Stalker J."/>
            <person name="Stange-Thomann N."/>
            <person name="Stavropoulos S."/>
            <person name="Stone C."/>
            <person name="Strader C."/>
            <person name="Tesfaye S."/>
            <person name="Thomson T."/>
            <person name="Thoulutsang Y."/>
            <person name="Thoulutsang D."/>
            <person name="Topham K."/>
            <person name="Topping I."/>
            <person name="Tsamla T."/>
            <person name="Vassiliev H."/>
            <person name="Vo A."/>
            <person name="Wangchuk T."/>
            <person name="Wangdi T."/>
            <person name="Weiand M."/>
            <person name="Wilkinson J."/>
            <person name="Wilson A."/>
            <person name="Yadav S."/>
            <person name="Young G."/>
            <person name="Yu Q."/>
            <person name="Zembek L."/>
            <person name="Zhong D."/>
            <person name="Zimmer A."/>
            <person name="Zwirko Z."/>
            <person name="Jaffe D.B."/>
            <person name="Alvarez P."/>
            <person name="Brockman W."/>
            <person name="Butler J."/>
            <person name="Chin C."/>
            <person name="Gnerre S."/>
            <person name="Grabherr M."/>
            <person name="Kleber M."/>
            <person name="Mauceli E."/>
            <person name="MacCallum I."/>
        </authorList>
    </citation>
    <scope>NUCLEOTIDE SEQUENCE [LARGE SCALE GENOMIC DNA]</scope>
    <source>
        <strain evidence="5">MSH-3 / Tucson 14011-0111.49</strain>
    </source>
</reference>
<dbReference type="Pfam" id="PF02210">
    <property type="entry name" value="Laminin_G_2"/>
    <property type="match status" value="1"/>
</dbReference>
<dbReference type="GO" id="GO:0016020">
    <property type="term" value="C:membrane"/>
    <property type="evidence" value="ECO:0007669"/>
    <property type="project" value="UniProtKB-SubCell"/>
</dbReference>
<feature type="domain" description="Laminin G" evidence="3">
    <location>
        <begin position="96"/>
        <end position="279"/>
    </location>
</feature>
<dbReference type="Proteomes" id="UP000008744">
    <property type="component" value="Unassembled WGS sequence"/>
</dbReference>
<dbReference type="OrthoDB" id="10014052at2759"/>
<dbReference type="InterPro" id="IPR013320">
    <property type="entry name" value="ConA-like_dom_sf"/>
</dbReference>
<dbReference type="STRING" id="7234.B4GG43"/>
<feature type="region of interest" description="Disordered" evidence="2">
    <location>
        <begin position="1"/>
        <end position="38"/>
    </location>
</feature>
<dbReference type="CDD" id="cd00110">
    <property type="entry name" value="LamG"/>
    <property type="match status" value="1"/>
</dbReference>
<dbReference type="FunFam" id="2.60.120.200:FF:000224">
    <property type="entry name" value="SP2353, isoform A"/>
    <property type="match status" value="1"/>
</dbReference>
<dbReference type="Gene3D" id="2.60.120.200">
    <property type="match status" value="1"/>
</dbReference>
<accession>B4GG43</accession>
<comment type="caution">
    <text evidence="1">Lacks conserved residue(s) required for the propagation of feature annotation.</text>
</comment>
<dbReference type="PANTHER" id="PTHR15036">
    <property type="entry name" value="PIKACHURIN-LIKE PROTEIN"/>
    <property type="match status" value="1"/>
</dbReference>
<evidence type="ECO:0000313" key="4">
    <source>
        <dbReference type="EMBL" id="EDW35463.1"/>
    </source>
</evidence>
<evidence type="ECO:0000259" key="3">
    <source>
        <dbReference type="PROSITE" id="PS50025"/>
    </source>
</evidence>
<name>B4GG43_DROPE</name>
<sequence length="280" mass="31359">MKRIMSNSNTHSNHKKAEPEVQAAPSGVSSSETAQYSEDYNDDDELLSPVLHSELEVHLETYASTTPQTHTDWSLLKKFDLSAEHQSQVQGVRKNFGACFAGADSYFHYNDADTMSQIISYNIDLNLRIKTHSENGVILWTGRQGTTDEHDDYLSLGIEKGYLHFRYDLGSGEVDILFNGTKVSDGLWHRVRAIRNSQEGYLEVDGRKTSTQRAPGKLRQLNTDTGLYVGGMPDVAYFTHRRYYSGIVGCISEIVLAGEMKLNFDPNTLGTEHNVETGLL</sequence>
<evidence type="ECO:0000256" key="2">
    <source>
        <dbReference type="SAM" id="MobiDB-lite"/>
    </source>
</evidence>
<dbReference type="HOGENOM" id="CLU_994877_0_0_1"/>
<dbReference type="PROSITE" id="PS50025">
    <property type="entry name" value="LAM_G_DOMAIN"/>
    <property type="match status" value="1"/>
</dbReference>
<dbReference type="GO" id="GO:0046716">
    <property type="term" value="P:muscle cell cellular homeostasis"/>
    <property type="evidence" value="ECO:0007669"/>
    <property type="project" value="EnsemblMetazoa"/>
</dbReference>
<dbReference type="AlphaFoldDB" id="B4GG43"/>
<dbReference type="SMR" id="B4GG43"/>
<organism evidence="5">
    <name type="scientific">Drosophila persimilis</name>
    <name type="common">Fruit fly</name>
    <dbReference type="NCBI Taxonomy" id="7234"/>
    <lineage>
        <taxon>Eukaryota</taxon>
        <taxon>Metazoa</taxon>
        <taxon>Ecdysozoa</taxon>
        <taxon>Arthropoda</taxon>
        <taxon>Hexapoda</taxon>
        <taxon>Insecta</taxon>
        <taxon>Pterygota</taxon>
        <taxon>Neoptera</taxon>
        <taxon>Endopterygota</taxon>
        <taxon>Diptera</taxon>
        <taxon>Brachycera</taxon>
        <taxon>Muscomorpha</taxon>
        <taxon>Ephydroidea</taxon>
        <taxon>Drosophilidae</taxon>
        <taxon>Drosophila</taxon>
        <taxon>Sophophora</taxon>
    </lineage>
</organism>
<proteinExistence type="predicted"/>
<evidence type="ECO:0000313" key="5">
    <source>
        <dbReference type="Proteomes" id="UP000008744"/>
    </source>
</evidence>
<dbReference type="SUPFAM" id="SSF49899">
    <property type="entry name" value="Concanavalin A-like lectins/glucanases"/>
    <property type="match status" value="1"/>
</dbReference>
<dbReference type="SMART" id="SM00282">
    <property type="entry name" value="LamG"/>
    <property type="match status" value="1"/>
</dbReference>